<dbReference type="PANTHER" id="PTHR47966:SF74">
    <property type="entry name" value="AGR407CP"/>
    <property type="match status" value="1"/>
</dbReference>
<feature type="transmembrane region" description="Helical" evidence="2">
    <location>
        <begin position="358"/>
        <end position="381"/>
    </location>
</feature>
<accession>A0A1R2CS87</accession>
<dbReference type="EMBL" id="MPUH01000073">
    <property type="protein sequence ID" value="OMJ91845.1"/>
    <property type="molecule type" value="Genomic_DNA"/>
</dbReference>
<comment type="caution">
    <text evidence="4">The sequence shown here is derived from an EMBL/GenBank/DDBJ whole genome shotgun (WGS) entry which is preliminary data.</text>
</comment>
<comment type="similarity">
    <text evidence="1">Belongs to the peptidase A1 family.</text>
</comment>
<dbReference type="Gene3D" id="2.40.70.10">
    <property type="entry name" value="Acid Proteases"/>
    <property type="match status" value="2"/>
</dbReference>
<dbReference type="InterPro" id="IPR021109">
    <property type="entry name" value="Peptidase_aspartic_dom_sf"/>
</dbReference>
<evidence type="ECO:0000259" key="3">
    <source>
        <dbReference type="PROSITE" id="PS51767"/>
    </source>
</evidence>
<evidence type="ECO:0000256" key="2">
    <source>
        <dbReference type="SAM" id="Phobius"/>
    </source>
</evidence>
<gene>
    <name evidence="4" type="ORF">SteCoe_5517</name>
</gene>
<keyword evidence="2" id="KW-1133">Transmembrane helix</keyword>
<sequence>MFYALSLIASVTALDRLRMSELKNPISLASVGNTGEQSIEEVSSFYALTLPIGTPTQIISMSLCMGECKVIMVPSVNDLVSPTTTFYNETASSTYKAVSQGEKYYSLNGTMSTDVIRFGKIEITDQSFFLTNISSTKNFDRGILSLSLSKDSNTSFLNRIKSSNLAKYNTFAFDLVEKEMIIGEKEFNDYINHTTVTFSLDMEKFAGNFTSLTVGNNSISLNQEAQFFIQKDVIKGPTSEVDKLRNLLTSGKNCTDYVCDCNILLDGYQPIYFTVDNATFNIQPKNFIKFKDNKCTLNIEASSQRYWTLGKPVFVEYFTLFDLDASTLSLIHYYDKTGKGDIVEEIKDQTEDFFDRIWSSWTLTIAAAVVVIIAIVVAYCCCCRKTDAYDYGGI</sequence>
<dbReference type="GO" id="GO:0006508">
    <property type="term" value="P:proteolysis"/>
    <property type="evidence" value="ECO:0007669"/>
    <property type="project" value="InterPro"/>
</dbReference>
<dbReference type="GO" id="GO:0004190">
    <property type="term" value="F:aspartic-type endopeptidase activity"/>
    <property type="evidence" value="ECO:0007669"/>
    <property type="project" value="InterPro"/>
</dbReference>
<dbReference type="AlphaFoldDB" id="A0A1R2CS87"/>
<feature type="domain" description="Peptidase A1" evidence="3">
    <location>
        <begin position="46"/>
        <end position="331"/>
    </location>
</feature>
<organism evidence="4 5">
    <name type="scientific">Stentor coeruleus</name>
    <dbReference type="NCBI Taxonomy" id="5963"/>
    <lineage>
        <taxon>Eukaryota</taxon>
        <taxon>Sar</taxon>
        <taxon>Alveolata</taxon>
        <taxon>Ciliophora</taxon>
        <taxon>Postciliodesmatophora</taxon>
        <taxon>Heterotrichea</taxon>
        <taxon>Heterotrichida</taxon>
        <taxon>Stentoridae</taxon>
        <taxon>Stentor</taxon>
    </lineage>
</organism>
<proteinExistence type="inferred from homology"/>
<dbReference type="PANTHER" id="PTHR47966">
    <property type="entry name" value="BETA-SITE APP-CLEAVING ENZYME, ISOFORM A-RELATED"/>
    <property type="match status" value="1"/>
</dbReference>
<evidence type="ECO:0000313" key="4">
    <source>
        <dbReference type="EMBL" id="OMJ91845.1"/>
    </source>
</evidence>
<keyword evidence="2" id="KW-0472">Membrane</keyword>
<dbReference type="InterPro" id="IPR001461">
    <property type="entry name" value="Aspartic_peptidase_A1"/>
</dbReference>
<dbReference type="InterPro" id="IPR033121">
    <property type="entry name" value="PEPTIDASE_A1"/>
</dbReference>
<name>A0A1R2CS87_9CILI</name>
<reference evidence="4 5" key="1">
    <citation type="submission" date="2016-11" db="EMBL/GenBank/DDBJ databases">
        <title>The macronuclear genome of Stentor coeruleus: a giant cell with tiny introns.</title>
        <authorList>
            <person name="Slabodnick M."/>
            <person name="Ruby J.G."/>
            <person name="Reiff S.B."/>
            <person name="Swart E.C."/>
            <person name="Gosai S."/>
            <person name="Prabakaran S."/>
            <person name="Witkowska E."/>
            <person name="Larue G.E."/>
            <person name="Fisher S."/>
            <person name="Freeman R.M."/>
            <person name="Gunawardena J."/>
            <person name="Chu W."/>
            <person name="Stover N.A."/>
            <person name="Gregory B.D."/>
            <person name="Nowacki M."/>
            <person name="Derisi J."/>
            <person name="Roy S.W."/>
            <person name="Marshall W.F."/>
            <person name="Sood P."/>
        </authorList>
    </citation>
    <scope>NUCLEOTIDE SEQUENCE [LARGE SCALE GENOMIC DNA]</scope>
    <source>
        <strain evidence="4">WM001</strain>
    </source>
</reference>
<dbReference type="SUPFAM" id="SSF50630">
    <property type="entry name" value="Acid proteases"/>
    <property type="match status" value="1"/>
</dbReference>
<keyword evidence="2" id="KW-0812">Transmembrane</keyword>
<dbReference type="PROSITE" id="PS51767">
    <property type="entry name" value="PEPTIDASE_A1"/>
    <property type="match status" value="1"/>
</dbReference>
<dbReference type="Proteomes" id="UP000187209">
    <property type="component" value="Unassembled WGS sequence"/>
</dbReference>
<dbReference type="Pfam" id="PF00026">
    <property type="entry name" value="Asp"/>
    <property type="match status" value="1"/>
</dbReference>
<evidence type="ECO:0000256" key="1">
    <source>
        <dbReference type="ARBA" id="ARBA00007447"/>
    </source>
</evidence>
<keyword evidence="5" id="KW-1185">Reference proteome</keyword>
<evidence type="ECO:0000313" key="5">
    <source>
        <dbReference type="Proteomes" id="UP000187209"/>
    </source>
</evidence>
<protein>
    <recommendedName>
        <fullName evidence="3">Peptidase A1 domain-containing protein</fullName>
    </recommendedName>
</protein>